<keyword evidence="3" id="KW-1185">Reference proteome</keyword>
<feature type="region of interest" description="Disordered" evidence="1">
    <location>
        <begin position="18"/>
        <end position="66"/>
    </location>
</feature>
<reference evidence="2 3" key="1">
    <citation type="submission" date="2015-04" db="EMBL/GenBank/DDBJ databases">
        <title>Lasius niger genome sequencing.</title>
        <authorList>
            <person name="Konorov E.A."/>
            <person name="Nikitin M.A."/>
            <person name="Kirill M.V."/>
            <person name="Chang P."/>
        </authorList>
    </citation>
    <scope>NUCLEOTIDE SEQUENCE [LARGE SCALE GENOMIC DNA]</scope>
    <source>
        <tissue evidence="2">Whole</tissue>
    </source>
</reference>
<sequence length="416" mass="48926">MHTNNKLSNNHQLQLLEKKKKEFANFDQSEPSNARETNTKQDKQEEHKLFDNNSSNAAGLRSSLHEEQDAEKFDDIIFNNDIIDRFVKEEKPDDILNHGKQYKIIFEKNNNIVEILKDTDLTPDLKKLAKKLAVKVLFRKKGKKGKQDYLNLNNKPFAAYKVTLEKEMFDINNEETIKLYTFKKNFINDENLSNEAKLLRRALEREGLKLIKDKNDFWNKADNKKFITSGKNTKAYKGIELGIEEKQLPNVLVSDDEIERFFDKLVFAVKQPNEKELEKLIQNKICNSLDNLHNLKDHQQTYQAEIIYNDVLKKMLDWLNNSKSTPLSNKDNFFKQAKESLNDNMSNIPFLEYISILKYDYIAELNIKFKSEKMKEIKRFLNSKDSNFKIFNLISSEKDICLSQAKIYQITNSQRL</sequence>
<dbReference type="PaxDb" id="67767-A0A0J7MTQ6"/>
<evidence type="ECO:0000256" key="1">
    <source>
        <dbReference type="SAM" id="MobiDB-lite"/>
    </source>
</evidence>
<feature type="compositionally biased region" description="Basic and acidic residues" evidence="1">
    <location>
        <begin position="37"/>
        <end position="50"/>
    </location>
</feature>
<evidence type="ECO:0000313" key="3">
    <source>
        <dbReference type="Proteomes" id="UP000036403"/>
    </source>
</evidence>
<accession>A0A0J7MTQ6</accession>
<gene>
    <name evidence="2" type="ORF">RF55_18878</name>
</gene>
<protein>
    <submittedName>
        <fullName evidence="2">Ankyrin repeat domain protein</fullName>
    </submittedName>
</protein>
<dbReference type="OrthoDB" id="7685876at2759"/>
<name>A0A0J7MTQ6_LASNI</name>
<evidence type="ECO:0000313" key="2">
    <source>
        <dbReference type="EMBL" id="KMQ83880.1"/>
    </source>
</evidence>
<feature type="compositionally biased region" description="Polar residues" evidence="1">
    <location>
        <begin position="26"/>
        <end position="36"/>
    </location>
</feature>
<dbReference type="EMBL" id="LBMM01018087">
    <property type="protein sequence ID" value="KMQ83880.1"/>
    <property type="molecule type" value="Genomic_DNA"/>
</dbReference>
<feature type="non-terminal residue" evidence="2">
    <location>
        <position position="416"/>
    </location>
</feature>
<dbReference type="AlphaFoldDB" id="A0A0J7MTQ6"/>
<proteinExistence type="predicted"/>
<comment type="caution">
    <text evidence="2">The sequence shown here is derived from an EMBL/GenBank/DDBJ whole genome shotgun (WGS) entry which is preliminary data.</text>
</comment>
<dbReference type="Proteomes" id="UP000036403">
    <property type="component" value="Unassembled WGS sequence"/>
</dbReference>
<organism evidence="2 3">
    <name type="scientific">Lasius niger</name>
    <name type="common">Black garden ant</name>
    <dbReference type="NCBI Taxonomy" id="67767"/>
    <lineage>
        <taxon>Eukaryota</taxon>
        <taxon>Metazoa</taxon>
        <taxon>Ecdysozoa</taxon>
        <taxon>Arthropoda</taxon>
        <taxon>Hexapoda</taxon>
        <taxon>Insecta</taxon>
        <taxon>Pterygota</taxon>
        <taxon>Neoptera</taxon>
        <taxon>Endopterygota</taxon>
        <taxon>Hymenoptera</taxon>
        <taxon>Apocrita</taxon>
        <taxon>Aculeata</taxon>
        <taxon>Formicoidea</taxon>
        <taxon>Formicidae</taxon>
        <taxon>Formicinae</taxon>
        <taxon>Lasius</taxon>
        <taxon>Lasius</taxon>
    </lineage>
</organism>